<keyword evidence="2" id="KW-0238">DNA-binding</keyword>
<dbReference type="SMART" id="SM00100">
    <property type="entry name" value="cNMP"/>
    <property type="match status" value="1"/>
</dbReference>
<proteinExistence type="predicted"/>
<dbReference type="PROSITE" id="PS50042">
    <property type="entry name" value="CNMP_BINDING_3"/>
    <property type="match status" value="1"/>
</dbReference>
<evidence type="ECO:0000256" key="1">
    <source>
        <dbReference type="ARBA" id="ARBA00023015"/>
    </source>
</evidence>
<dbReference type="AlphaFoldDB" id="A0A367WYS8"/>
<dbReference type="Pfam" id="PF00027">
    <property type="entry name" value="cNMP_binding"/>
    <property type="match status" value="1"/>
</dbReference>
<dbReference type="EMBL" id="JPWH01000014">
    <property type="protein sequence ID" value="RCK46547.1"/>
    <property type="molecule type" value="Genomic_DNA"/>
</dbReference>
<dbReference type="Proteomes" id="UP000252517">
    <property type="component" value="Unassembled WGS sequence"/>
</dbReference>
<evidence type="ECO:0000256" key="2">
    <source>
        <dbReference type="ARBA" id="ARBA00023125"/>
    </source>
</evidence>
<accession>A0A367WYS8</accession>
<comment type="caution">
    <text evidence="5">The sequence shown here is derived from an EMBL/GenBank/DDBJ whole genome shotgun (WGS) entry which is preliminary data.</text>
</comment>
<dbReference type="InterPro" id="IPR050397">
    <property type="entry name" value="Env_Response_Regulators"/>
</dbReference>
<dbReference type="GO" id="GO:0005829">
    <property type="term" value="C:cytosol"/>
    <property type="evidence" value="ECO:0007669"/>
    <property type="project" value="TreeGrafter"/>
</dbReference>
<dbReference type="InterPro" id="IPR018490">
    <property type="entry name" value="cNMP-bd_dom_sf"/>
</dbReference>
<keyword evidence="1" id="KW-0805">Transcription regulation</keyword>
<dbReference type="InterPro" id="IPR012318">
    <property type="entry name" value="HTH_CRP"/>
</dbReference>
<evidence type="ECO:0000259" key="4">
    <source>
        <dbReference type="PROSITE" id="PS50042"/>
    </source>
</evidence>
<sequence>MTDDFHRICEILCRTPYFGAWPQNVIGELAGFCQWKRFAADTPVFNAGAPATSLYYIVNGHVEQSYTDGDGTAGVVDLIESGQIFGEYALSRDQRYVMSVKTVEPTTVIEIDGPAFARFLAQDIERALSMMSVITQRLCNMLGQIQDLKCHSAAKRLGIFLLADAVPVKDGHETALAIEKGVLARKLGMKPETLSRAFRKLTEIGVTQQAHGRIMHIADIHKLVDWCGLGEDEMTNGEDHDLKTVI</sequence>
<dbReference type="InterPro" id="IPR036390">
    <property type="entry name" value="WH_DNA-bd_sf"/>
</dbReference>
<dbReference type="Pfam" id="PF13545">
    <property type="entry name" value="HTH_Crp_2"/>
    <property type="match status" value="1"/>
</dbReference>
<reference evidence="5 6" key="1">
    <citation type="submission" date="2014-07" db="EMBL/GenBank/DDBJ databases">
        <title>Draft genome sequence of Thalassospira profundimaris S25-3-2.</title>
        <authorList>
            <person name="Lai Q."/>
            <person name="Shao Z."/>
        </authorList>
    </citation>
    <scope>NUCLEOTIDE SEQUENCE [LARGE SCALE GENOMIC DNA]</scope>
    <source>
        <strain evidence="5 6">S25-3-2</strain>
    </source>
</reference>
<dbReference type="Gene3D" id="1.10.10.10">
    <property type="entry name" value="Winged helix-like DNA-binding domain superfamily/Winged helix DNA-binding domain"/>
    <property type="match status" value="1"/>
</dbReference>
<dbReference type="GO" id="GO:0003677">
    <property type="term" value="F:DNA binding"/>
    <property type="evidence" value="ECO:0007669"/>
    <property type="project" value="UniProtKB-KW"/>
</dbReference>
<dbReference type="InterPro" id="IPR036388">
    <property type="entry name" value="WH-like_DNA-bd_sf"/>
</dbReference>
<dbReference type="PANTHER" id="PTHR24567:SF74">
    <property type="entry name" value="HTH-TYPE TRANSCRIPTIONAL REGULATOR ARCR"/>
    <property type="match status" value="1"/>
</dbReference>
<dbReference type="RefSeq" id="WP_147253034.1">
    <property type="nucleotide sequence ID" value="NZ_JPWH01000014.1"/>
</dbReference>
<dbReference type="Gene3D" id="2.60.120.10">
    <property type="entry name" value="Jelly Rolls"/>
    <property type="match status" value="1"/>
</dbReference>
<dbReference type="InterPro" id="IPR014710">
    <property type="entry name" value="RmlC-like_jellyroll"/>
</dbReference>
<organism evidence="5 6">
    <name type="scientific">Thalassospira profundimaris</name>
    <dbReference type="NCBI Taxonomy" id="502049"/>
    <lineage>
        <taxon>Bacteria</taxon>
        <taxon>Pseudomonadati</taxon>
        <taxon>Pseudomonadota</taxon>
        <taxon>Alphaproteobacteria</taxon>
        <taxon>Rhodospirillales</taxon>
        <taxon>Thalassospiraceae</taxon>
        <taxon>Thalassospira</taxon>
    </lineage>
</organism>
<feature type="domain" description="Cyclic nucleotide-binding" evidence="4">
    <location>
        <begin position="17"/>
        <end position="137"/>
    </location>
</feature>
<name>A0A367WYS8_9PROT</name>
<dbReference type="SUPFAM" id="SSF46785">
    <property type="entry name" value="Winged helix' DNA-binding domain"/>
    <property type="match status" value="1"/>
</dbReference>
<dbReference type="GO" id="GO:0003700">
    <property type="term" value="F:DNA-binding transcription factor activity"/>
    <property type="evidence" value="ECO:0007669"/>
    <property type="project" value="TreeGrafter"/>
</dbReference>
<gene>
    <name evidence="5" type="ORF">TH25_17000</name>
</gene>
<evidence type="ECO:0000256" key="3">
    <source>
        <dbReference type="ARBA" id="ARBA00023163"/>
    </source>
</evidence>
<evidence type="ECO:0000313" key="6">
    <source>
        <dbReference type="Proteomes" id="UP000252517"/>
    </source>
</evidence>
<keyword evidence="3" id="KW-0804">Transcription</keyword>
<dbReference type="InterPro" id="IPR000595">
    <property type="entry name" value="cNMP-bd_dom"/>
</dbReference>
<protein>
    <recommendedName>
        <fullName evidence="4">Cyclic nucleotide-binding domain-containing protein</fullName>
    </recommendedName>
</protein>
<dbReference type="CDD" id="cd00038">
    <property type="entry name" value="CAP_ED"/>
    <property type="match status" value="1"/>
</dbReference>
<dbReference type="PANTHER" id="PTHR24567">
    <property type="entry name" value="CRP FAMILY TRANSCRIPTIONAL REGULATORY PROTEIN"/>
    <property type="match status" value="1"/>
</dbReference>
<dbReference type="OrthoDB" id="190787at2"/>
<dbReference type="SUPFAM" id="SSF51206">
    <property type="entry name" value="cAMP-binding domain-like"/>
    <property type="match status" value="1"/>
</dbReference>
<evidence type="ECO:0000313" key="5">
    <source>
        <dbReference type="EMBL" id="RCK46547.1"/>
    </source>
</evidence>